<dbReference type="RefSeq" id="XP_040760258.1">
    <property type="nucleotide sequence ID" value="XM_040902311.1"/>
</dbReference>
<organism evidence="2 3">
    <name type="scientific">Laetiporus sulphureus 93-53</name>
    <dbReference type="NCBI Taxonomy" id="1314785"/>
    <lineage>
        <taxon>Eukaryota</taxon>
        <taxon>Fungi</taxon>
        <taxon>Dikarya</taxon>
        <taxon>Basidiomycota</taxon>
        <taxon>Agaricomycotina</taxon>
        <taxon>Agaricomycetes</taxon>
        <taxon>Polyporales</taxon>
        <taxon>Laetiporus</taxon>
    </lineage>
</organism>
<proteinExistence type="predicted"/>
<dbReference type="AlphaFoldDB" id="A0A165CBP3"/>
<dbReference type="EMBL" id="KV427651">
    <property type="protein sequence ID" value="KZT02518.1"/>
    <property type="molecule type" value="Genomic_DNA"/>
</dbReference>
<protein>
    <submittedName>
        <fullName evidence="2">Uncharacterized protein</fullName>
    </submittedName>
</protein>
<evidence type="ECO:0000313" key="2">
    <source>
        <dbReference type="EMBL" id="KZT02518.1"/>
    </source>
</evidence>
<evidence type="ECO:0000313" key="3">
    <source>
        <dbReference type="Proteomes" id="UP000076871"/>
    </source>
</evidence>
<keyword evidence="3" id="KW-1185">Reference proteome</keyword>
<dbReference type="Proteomes" id="UP000076871">
    <property type="component" value="Unassembled WGS sequence"/>
</dbReference>
<dbReference type="InParanoid" id="A0A165CBP3"/>
<evidence type="ECO:0000256" key="1">
    <source>
        <dbReference type="SAM" id="MobiDB-lite"/>
    </source>
</evidence>
<feature type="region of interest" description="Disordered" evidence="1">
    <location>
        <begin position="100"/>
        <end position="129"/>
    </location>
</feature>
<name>A0A165CBP3_9APHY</name>
<reference evidence="2 3" key="1">
    <citation type="journal article" date="2016" name="Mol. Biol. Evol.">
        <title>Comparative Genomics of Early-Diverging Mushroom-Forming Fungi Provides Insights into the Origins of Lignocellulose Decay Capabilities.</title>
        <authorList>
            <person name="Nagy L.G."/>
            <person name="Riley R."/>
            <person name="Tritt A."/>
            <person name="Adam C."/>
            <person name="Daum C."/>
            <person name="Floudas D."/>
            <person name="Sun H."/>
            <person name="Yadav J.S."/>
            <person name="Pangilinan J."/>
            <person name="Larsson K.H."/>
            <person name="Matsuura K."/>
            <person name="Barry K."/>
            <person name="Labutti K."/>
            <person name="Kuo R."/>
            <person name="Ohm R.A."/>
            <person name="Bhattacharya S.S."/>
            <person name="Shirouzu T."/>
            <person name="Yoshinaga Y."/>
            <person name="Martin F.M."/>
            <person name="Grigoriev I.V."/>
            <person name="Hibbett D.S."/>
        </authorList>
    </citation>
    <scope>NUCLEOTIDE SEQUENCE [LARGE SCALE GENOMIC DNA]</scope>
    <source>
        <strain evidence="2 3">93-53</strain>
    </source>
</reference>
<accession>A0A165CBP3</accession>
<feature type="compositionally biased region" description="Low complexity" evidence="1">
    <location>
        <begin position="120"/>
        <end position="129"/>
    </location>
</feature>
<gene>
    <name evidence="2" type="ORF">LAESUDRAFT_401246</name>
</gene>
<feature type="compositionally biased region" description="Basic and acidic residues" evidence="1">
    <location>
        <begin position="100"/>
        <end position="117"/>
    </location>
</feature>
<sequence length="234" mass="26230">MCEDKQRTGPRMWEYKIGKFTPISFTKQTMRRVHLHCDWAGRVRPSLCGTWTTTCSSITMRHVSRPSSSCDDNAPPCGGGVRADNQTVLSQALRGIEASTRCREDPNVAGDDPHEHGLPSSRRAAMAQSRRSAARMRQVRCFACHVRVMLTEEVRVIGVSRASSPKLSRHYAFSVHACDRSALPSRFERAVLRLVPRTDGRSRRVVGEAARVCAARVLCISFGFLIVLHNYCTW</sequence>
<dbReference type="GeneID" id="63819342"/>